<name>A0ABR5J1G2_9ACTN</name>
<sequence length="197" mass="20811">IEAQALLAAYGREREPGAPLWLGSIKSNIGHAQAAAGAAGAIKMIMAMRHGLLPPTLHAETPTPEVDWSSGGVALLDQARDWPEQGHPRRAGVSAFSLSGTNAHIILEQPPADLPAPPTAPAPDERSANGRVRPVVLSARGPAALRAQAARLHAHMTDRPDLTAADIARALVTDRATHDHRAVVLAADREQLRERLA</sequence>
<feature type="non-terminal residue" evidence="5">
    <location>
        <position position="1"/>
    </location>
</feature>
<dbReference type="InterPro" id="IPR016039">
    <property type="entry name" value="Thiolase-like"/>
</dbReference>
<reference evidence="5 6" key="1">
    <citation type="submission" date="2015-07" db="EMBL/GenBank/DDBJ databases">
        <authorList>
            <person name="Ju K.-S."/>
            <person name="Doroghazi J.R."/>
            <person name="Metcalf W.W."/>
        </authorList>
    </citation>
    <scope>NUCLEOTIDE SEQUENCE [LARGE SCALE GENOMIC DNA]</scope>
    <source>
        <strain evidence="5 6">NRRL B-3589</strain>
    </source>
</reference>
<accession>A0ABR5J1G2</accession>
<keyword evidence="1" id="KW-0808">Transferase</keyword>
<comment type="caution">
    <text evidence="5">The sequence shown here is derived from an EMBL/GenBank/DDBJ whole genome shotgun (WGS) entry which is preliminary data.</text>
</comment>
<proteinExistence type="predicted"/>
<dbReference type="PROSITE" id="PS52004">
    <property type="entry name" value="KS3_2"/>
    <property type="match status" value="1"/>
</dbReference>
<evidence type="ECO:0000256" key="3">
    <source>
        <dbReference type="SAM" id="MobiDB-lite"/>
    </source>
</evidence>
<feature type="non-terminal residue" evidence="5">
    <location>
        <position position="197"/>
    </location>
</feature>
<keyword evidence="6" id="KW-1185">Reference proteome</keyword>
<feature type="domain" description="Ketosynthase family 3 (KS3)" evidence="4">
    <location>
        <begin position="1"/>
        <end position="109"/>
    </location>
</feature>
<feature type="region of interest" description="Disordered" evidence="3">
    <location>
        <begin position="110"/>
        <end position="130"/>
    </location>
</feature>
<organism evidence="5 6">
    <name type="scientific">Streptomyces varsoviensis</name>
    <dbReference type="NCBI Taxonomy" id="67373"/>
    <lineage>
        <taxon>Bacteria</taxon>
        <taxon>Bacillati</taxon>
        <taxon>Actinomycetota</taxon>
        <taxon>Actinomycetes</taxon>
        <taxon>Kitasatosporales</taxon>
        <taxon>Streptomycetaceae</taxon>
        <taxon>Streptomyces</taxon>
    </lineage>
</organism>
<gene>
    <name evidence="5" type="ORF">ADK38_26685</name>
</gene>
<dbReference type="EMBL" id="LGUT01002362">
    <property type="protein sequence ID" value="KOG87215.1"/>
    <property type="molecule type" value="Genomic_DNA"/>
</dbReference>
<evidence type="ECO:0000259" key="4">
    <source>
        <dbReference type="PROSITE" id="PS52004"/>
    </source>
</evidence>
<keyword evidence="2" id="KW-0511">Multifunctional enzyme</keyword>
<dbReference type="Gene3D" id="3.30.70.3290">
    <property type="match status" value="1"/>
</dbReference>
<dbReference type="Pfam" id="PF02801">
    <property type="entry name" value="Ketoacyl-synt_C"/>
    <property type="match status" value="1"/>
</dbReference>
<dbReference type="InterPro" id="IPR032821">
    <property type="entry name" value="PKS_assoc"/>
</dbReference>
<evidence type="ECO:0000313" key="6">
    <source>
        <dbReference type="Proteomes" id="UP000037020"/>
    </source>
</evidence>
<evidence type="ECO:0000313" key="5">
    <source>
        <dbReference type="EMBL" id="KOG87215.1"/>
    </source>
</evidence>
<dbReference type="SUPFAM" id="SSF53901">
    <property type="entry name" value="Thiolase-like"/>
    <property type="match status" value="1"/>
</dbReference>
<evidence type="ECO:0000256" key="1">
    <source>
        <dbReference type="ARBA" id="ARBA00022679"/>
    </source>
</evidence>
<protein>
    <submittedName>
        <fullName evidence="5">Polyketide synthase</fullName>
    </submittedName>
</protein>
<dbReference type="PANTHER" id="PTHR43775:SF51">
    <property type="entry name" value="INACTIVE PHENOLPHTHIOCEROL SYNTHESIS POLYKETIDE SYNTHASE TYPE I PKS1-RELATED"/>
    <property type="match status" value="1"/>
</dbReference>
<dbReference type="Gene3D" id="3.40.47.10">
    <property type="match status" value="1"/>
</dbReference>
<evidence type="ECO:0000256" key="2">
    <source>
        <dbReference type="ARBA" id="ARBA00023268"/>
    </source>
</evidence>
<dbReference type="InterPro" id="IPR014031">
    <property type="entry name" value="Ketoacyl_synth_C"/>
</dbReference>
<dbReference type="InterPro" id="IPR050091">
    <property type="entry name" value="PKS_NRPS_Biosynth_Enz"/>
</dbReference>
<feature type="compositionally biased region" description="Pro residues" evidence="3">
    <location>
        <begin position="112"/>
        <end position="121"/>
    </location>
</feature>
<dbReference type="SMART" id="SM00825">
    <property type="entry name" value="PKS_KS"/>
    <property type="match status" value="1"/>
</dbReference>
<dbReference type="Proteomes" id="UP000037020">
    <property type="component" value="Unassembled WGS sequence"/>
</dbReference>
<dbReference type="Pfam" id="PF16197">
    <property type="entry name" value="KAsynt_C_assoc"/>
    <property type="match status" value="1"/>
</dbReference>
<dbReference type="InterPro" id="IPR020841">
    <property type="entry name" value="PKS_Beta-ketoAc_synthase_dom"/>
</dbReference>
<dbReference type="PANTHER" id="PTHR43775">
    <property type="entry name" value="FATTY ACID SYNTHASE"/>
    <property type="match status" value="1"/>
</dbReference>